<dbReference type="InterPro" id="IPR002509">
    <property type="entry name" value="NODB_dom"/>
</dbReference>
<protein>
    <recommendedName>
        <fullName evidence="3">Chitooligosaccharide deacetylase</fullName>
    </recommendedName>
    <alternativeName>
        <fullName evidence="4">Nodulation protein B</fullName>
    </alternativeName>
</protein>
<evidence type="ECO:0000256" key="1">
    <source>
        <dbReference type="ARBA" id="ARBA00003236"/>
    </source>
</evidence>
<evidence type="ECO:0000259" key="6">
    <source>
        <dbReference type="PROSITE" id="PS51677"/>
    </source>
</evidence>
<dbReference type="PROSITE" id="PS51677">
    <property type="entry name" value="NODB"/>
    <property type="match status" value="1"/>
</dbReference>
<dbReference type="InterPro" id="IPR011330">
    <property type="entry name" value="Glyco_hydro/deAcase_b/a-brl"/>
</dbReference>
<dbReference type="RefSeq" id="WP_238858102.1">
    <property type="nucleotide sequence ID" value="NZ_FOFG01000001.1"/>
</dbReference>
<accession>A0A1H9AHD4</accession>
<dbReference type="SUPFAM" id="SSF88713">
    <property type="entry name" value="Glycoside hydrolase/deacetylase"/>
    <property type="match status" value="1"/>
</dbReference>
<dbReference type="InterPro" id="IPR050248">
    <property type="entry name" value="Polysacc_deacetylase_ArnD"/>
</dbReference>
<reference evidence="7 8" key="1">
    <citation type="submission" date="2016-10" db="EMBL/GenBank/DDBJ databases">
        <authorList>
            <person name="de Groot N.N."/>
        </authorList>
    </citation>
    <scope>NUCLEOTIDE SEQUENCE [LARGE SCALE GENOMIC DNA]</scope>
    <source>
        <strain evidence="7 8">A52C2</strain>
    </source>
</reference>
<keyword evidence="5" id="KW-0732">Signal</keyword>
<dbReference type="GO" id="GO:0005975">
    <property type="term" value="P:carbohydrate metabolic process"/>
    <property type="evidence" value="ECO:0007669"/>
    <property type="project" value="InterPro"/>
</dbReference>
<evidence type="ECO:0000256" key="3">
    <source>
        <dbReference type="ARBA" id="ARBA00020071"/>
    </source>
</evidence>
<keyword evidence="8" id="KW-1185">Reference proteome</keyword>
<dbReference type="Gene3D" id="3.20.20.370">
    <property type="entry name" value="Glycoside hydrolase/deacetylase"/>
    <property type="match status" value="1"/>
</dbReference>
<dbReference type="AlphaFoldDB" id="A0A1H9AHD4"/>
<comment type="similarity">
    <text evidence="2">Belongs to the polysaccharide deacetylase family.</text>
</comment>
<evidence type="ECO:0000313" key="7">
    <source>
        <dbReference type="EMBL" id="SEP76015.1"/>
    </source>
</evidence>
<dbReference type="GO" id="GO:0016810">
    <property type="term" value="F:hydrolase activity, acting on carbon-nitrogen (but not peptide) bonds"/>
    <property type="evidence" value="ECO:0007669"/>
    <property type="project" value="InterPro"/>
</dbReference>
<dbReference type="Pfam" id="PF01522">
    <property type="entry name" value="Polysacc_deac_1"/>
    <property type="match status" value="1"/>
</dbReference>
<name>A0A1H9AHD4_9HYPH</name>
<evidence type="ECO:0000256" key="2">
    <source>
        <dbReference type="ARBA" id="ARBA00010973"/>
    </source>
</evidence>
<dbReference type="EMBL" id="FOFG01000001">
    <property type="protein sequence ID" value="SEP76015.1"/>
    <property type="molecule type" value="Genomic_DNA"/>
</dbReference>
<evidence type="ECO:0000313" key="8">
    <source>
        <dbReference type="Proteomes" id="UP000199647"/>
    </source>
</evidence>
<dbReference type="PANTHER" id="PTHR10587:SF134">
    <property type="entry name" value="SECRETED PROTEIN"/>
    <property type="match status" value="1"/>
</dbReference>
<dbReference type="PANTHER" id="PTHR10587">
    <property type="entry name" value="GLYCOSYL TRANSFERASE-RELATED"/>
    <property type="match status" value="1"/>
</dbReference>
<dbReference type="STRING" id="1855383.SAMN05216548_101427"/>
<organism evidence="7 8">
    <name type="scientific">Faunimonas pinastri</name>
    <dbReference type="NCBI Taxonomy" id="1855383"/>
    <lineage>
        <taxon>Bacteria</taxon>
        <taxon>Pseudomonadati</taxon>
        <taxon>Pseudomonadota</taxon>
        <taxon>Alphaproteobacteria</taxon>
        <taxon>Hyphomicrobiales</taxon>
        <taxon>Afifellaceae</taxon>
        <taxon>Faunimonas</taxon>
    </lineage>
</organism>
<evidence type="ECO:0000256" key="5">
    <source>
        <dbReference type="SAM" id="SignalP"/>
    </source>
</evidence>
<proteinExistence type="inferred from homology"/>
<dbReference type="Proteomes" id="UP000199647">
    <property type="component" value="Unassembled WGS sequence"/>
</dbReference>
<evidence type="ECO:0000256" key="4">
    <source>
        <dbReference type="ARBA" id="ARBA00032976"/>
    </source>
</evidence>
<comment type="function">
    <text evidence="1">Is involved in generating a small heat-stable compound (Nod), an acylated oligomer of N-acetylglucosamine, that stimulates mitosis in various plant protoplasts.</text>
</comment>
<sequence>MLLSFSRSTTLVAAAFLSFLSGGAALAGQRLVQPTLEISDVPPGKREVAITLDACSGEFDSRIASALIDGHVPATIFVTGRWLRRNGEALALLLAHRDLFQIEDHGQEHLPAVTGNEPIYGVAPAGDLPAIRREVQDGAQSVLTATGAAPHWYRDATALYSPEALPAIKAMGFSVAGFSLNADQGASLPARTVEGRIAAAKSGDVIIAHVNQPHRASGQGVADGIRALQKQGVTFVRLDQVQTRSKERITVLHPPRVASRHLSGQPKHRTL</sequence>
<feature type="chain" id="PRO_5011531468" description="Chitooligosaccharide deacetylase" evidence="5">
    <location>
        <begin position="28"/>
        <end position="271"/>
    </location>
</feature>
<feature type="domain" description="NodB homology" evidence="6">
    <location>
        <begin position="46"/>
        <end position="271"/>
    </location>
</feature>
<feature type="signal peptide" evidence="5">
    <location>
        <begin position="1"/>
        <end position="27"/>
    </location>
</feature>
<gene>
    <name evidence="7" type="ORF">SAMN05216548_101427</name>
</gene>